<dbReference type="InterPro" id="IPR025738">
    <property type="entry name" value="BatD"/>
</dbReference>
<feature type="region of interest" description="Disordered" evidence="1">
    <location>
        <begin position="222"/>
        <end position="257"/>
    </location>
</feature>
<dbReference type="Pfam" id="PF13584">
    <property type="entry name" value="BatD"/>
    <property type="match status" value="2"/>
</dbReference>
<dbReference type="PANTHER" id="PTHR12861:SF3">
    <property type="entry name" value="TRANSLOCON-ASSOCIATED PROTEIN SUBUNIT BETA"/>
    <property type="match status" value="1"/>
</dbReference>
<dbReference type="NCBIfam" id="TIGR01451">
    <property type="entry name" value="B_ant_repeat"/>
    <property type="match status" value="1"/>
</dbReference>
<sequence length="280" mass="30187">MISKNVLKERHMGETIPVSVNGRNAGLCDIDDIVLKDSVLSNMHLQDDTTLEKTVSLESGEKVEDVFKYTLIPEKPGEFTLPAIVATFTLPNGESGNATSNTSQKITIYGPYIELTKTIDKQQVATGDKLTVTITAKNTGNVDASVTVSDTVPSEAKLISGETSFKQVLKSNGDSKTITYIMQMNKEGEIEIPACKASFQDLDKYSGEVYSETSTVNVGTITLEGSSSQPEDSTDSNQEKNESTDQTSTDSTEEDTPGFGFSLAMAGLLMGSGLIKKKYF</sequence>
<proteinExistence type="predicted"/>
<evidence type="ECO:0000313" key="2">
    <source>
        <dbReference type="EMBL" id="MPM84043.1"/>
    </source>
</evidence>
<dbReference type="EMBL" id="VSSQ01032694">
    <property type="protein sequence ID" value="MPM84043.1"/>
    <property type="molecule type" value="Genomic_DNA"/>
</dbReference>
<evidence type="ECO:0008006" key="3">
    <source>
        <dbReference type="Google" id="ProtNLM"/>
    </source>
</evidence>
<dbReference type="PANTHER" id="PTHR12861">
    <property type="entry name" value="TRANSLOCON-ASSOCIATED PROTEIN, BETA SUBUNIT PRECURSOR TRAP-BETA SIGNAL SEQUENCE RECEPTOR BETA SUBUNIT"/>
    <property type="match status" value="1"/>
</dbReference>
<organism evidence="2">
    <name type="scientific">bioreactor metagenome</name>
    <dbReference type="NCBI Taxonomy" id="1076179"/>
    <lineage>
        <taxon>unclassified sequences</taxon>
        <taxon>metagenomes</taxon>
        <taxon>ecological metagenomes</taxon>
    </lineage>
</organism>
<feature type="compositionally biased region" description="Polar residues" evidence="1">
    <location>
        <begin position="222"/>
        <end position="231"/>
    </location>
</feature>
<comment type="caution">
    <text evidence="2">The sequence shown here is derived from an EMBL/GenBank/DDBJ whole genome shotgun (WGS) entry which is preliminary data.</text>
</comment>
<protein>
    <recommendedName>
        <fullName evidence="3">DUF11 domain-containing protein</fullName>
    </recommendedName>
</protein>
<evidence type="ECO:0000256" key="1">
    <source>
        <dbReference type="SAM" id="MobiDB-lite"/>
    </source>
</evidence>
<name>A0A645D4Z7_9ZZZZ</name>
<reference evidence="2" key="1">
    <citation type="submission" date="2019-08" db="EMBL/GenBank/DDBJ databases">
        <authorList>
            <person name="Kucharzyk K."/>
            <person name="Murdoch R.W."/>
            <person name="Higgins S."/>
            <person name="Loffler F."/>
        </authorList>
    </citation>
    <scope>NUCLEOTIDE SEQUENCE</scope>
</reference>
<gene>
    <name evidence="2" type="ORF">SDC9_131114</name>
</gene>
<accession>A0A645D4Z7</accession>
<dbReference type="InterPro" id="IPR047589">
    <property type="entry name" value="DUF11_rpt"/>
</dbReference>
<dbReference type="AlphaFoldDB" id="A0A645D4Z7"/>